<feature type="chain" id="PRO_5045992906" evidence="2">
    <location>
        <begin position="21"/>
        <end position="323"/>
    </location>
</feature>
<dbReference type="Proteomes" id="UP001196870">
    <property type="component" value="Unassembled WGS sequence"/>
</dbReference>
<sequence length="323" mass="33809">MLLRRRALLTMLALPSLARAQSFPDRPLRLIVPFAAGTSSDIQGRLVASRMTERLGQPIIVENRAGGGGTVGAEVVAKARPDGHTLLLGSNGPLTINPVLQPRLPYDVEAELMPVVLLSRSPLTVTVRADSPYRTLADLIAAARARPGAITIGSSGQGSATHFLIEQFAAQAGIQFTHVPYRGSSQSVPDLIAGNVQVVMGEISTVVPTWRGGLTLILATTGPTRSPLAPDMATLIEQGFPGLTGGSWAALMATGGSPAAAIAALNAAALAALADPAYRQRQEEVGAQLSEEAVRTPEGLATWLREERARTRATAQRAGIRAE</sequence>
<evidence type="ECO:0000256" key="2">
    <source>
        <dbReference type="SAM" id="SignalP"/>
    </source>
</evidence>
<feature type="signal peptide" evidence="2">
    <location>
        <begin position="1"/>
        <end position="20"/>
    </location>
</feature>
<comment type="similarity">
    <text evidence="1">Belongs to the UPF0065 (bug) family.</text>
</comment>
<dbReference type="InterPro" id="IPR005064">
    <property type="entry name" value="BUG"/>
</dbReference>
<gene>
    <name evidence="3" type="ORF">GXW71_09510</name>
</gene>
<dbReference type="PANTHER" id="PTHR42928">
    <property type="entry name" value="TRICARBOXYLATE-BINDING PROTEIN"/>
    <property type="match status" value="1"/>
</dbReference>
<reference evidence="4" key="1">
    <citation type="journal article" date="2021" name="Syst. Appl. Microbiol.">
        <title>Roseomonas hellenica sp. nov., isolated from roots of wild-growing Alkanna tinctoria.</title>
        <authorList>
            <person name="Rat A."/>
            <person name="Naranjo H.D."/>
            <person name="Lebbe L."/>
            <person name="Cnockaert M."/>
            <person name="Krigas N."/>
            <person name="Grigoriadou K."/>
            <person name="Maloupa E."/>
            <person name="Willems A."/>
        </authorList>
    </citation>
    <scope>NUCLEOTIDE SEQUENCE [LARGE SCALE GENOMIC DNA]</scope>
    <source>
        <strain evidence="4">LMG 31523</strain>
    </source>
</reference>
<keyword evidence="2" id="KW-0732">Signal</keyword>
<dbReference type="Pfam" id="PF03401">
    <property type="entry name" value="TctC"/>
    <property type="match status" value="1"/>
</dbReference>
<dbReference type="InterPro" id="IPR042100">
    <property type="entry name" value="Bug_dom1"/>
</dbReference>
<dbReference type="RefSeq" id="WP_211852254.1">
    <property type="nucleotide sequence ID" value="NZ_JAAGBB010000009.1"/>
</dbReference>
<dbReference type="SUPFAM" id="SSF53850">
    <property type="entry name" value="Periplasmic binding protein-like II"/>
    <property type="match status" value="1"/>
</dbReference>
<dbReference type="PIRSF" id="PIRSF017082">
    <property type="entry name" value="YflP"/>
    <property type="match status" value="1"/>
</dbReference>
<dbReference type="EMBL" id="JAAGBB010000009">
    <property type="protein sequence ID" value="MBR0664588.1"/>
    <property type="molecule type" value="Genomic_DNA"/>
</dbReference>
<dbReference type="Gene3D" id="3.40.190.10">
    <property type="entry name" value="Periplasmic binding protein-like II"/>
    <property type="match status" value="1"/>
</dbReference>
<accession>A0ABS5EWC1</accession>
<dbReference type="Gene3D" id="3.40.190.150">
    <property type="entry name" value="Bordetella uptake gene, domain 1"/>
    <property type="match status" value="1"/>
</dbReference>
<name>A0ABS5EWC1_9PROT</name>
<keyword evidence="4" id="KW-1185">Reference proteome</keyword>
<organism evidence="3 4">
    <name type="scientific">Plastoroseomonas hellenica</name>
    <dbReference type="NCBI Taxonomy" id="2687306"/>
    <lineage>
        <taxon>Bacteria</taxon>
        <taxon>Pseudomonadati</taxon>
        <taxon>Pseudomonadota</taxon>
        <taxon>Alphaproteobacteria</taxon>
        <taxon>Acetobacterales</taxon>
        <taxon>Acetobacteraceae</taxon>
        <taxon>Plastoroseomonas</taxon>
    </lineage>
</organism>
<dbReference type="CDD" id="cd07012">
    <property type="entry name" value="PBP2_Bug_TTT"/>
    <property type="match status" value="1"/>
</dbReference>
<evidence type="ECO:0000256" key="1">
    <source>
        <dbReference type="ARBA" id="ARBA00006987"/>
    </source>
</evidence>
<evidence type="ECO:0000313" key="3">
    <source>
        <dbReference type="EMBL" id="MBR0664588.1"/>
    </source>
</evidence>
<protein>
    <submittedName>
        <fullName evidence="3">Tripartite tricarboxylate transporter substrate binding protein</fullName>
    </submittedName>
</protein>
<evidence type="ECO:0000313" key="4">
    <source>
        <dbReference type="Proteomes" id="UP001196870"/>
    </source>
</evidence>
<dbReference type="PANTHER" id="PTHR42928:SF5">
    <property type="entry name" value="BLR1237 PROTEIN"/>
    <property type="match status" value="1"/>
</dbReference>
<proteinExistence type="inferred from homology"/>
<comment type="caution">
    <text evidence="3">The sequence shown here is derived from an EMBL/GenBank/DDBJ whole genome shotgun (WGS) entry which is preliminary data.</text>
</comment>